<feature type="region of interest" description="Disordered" evidence="1">
    <location>
        <begin position="31"/>
        <end position="68"/>
    </location>
</feature>
<evidence type="ECO:0000313" key="2">
    <source>
        <dbReference type="EMBL" id="KAK6325790.1"/>
    </source>
</evidence>
<comment type="caution">
    <text evidence="2">The sequence shown here is derived from an EMBL/GenBank/DDBJ whole genome shotgun (WGS) entry which is preliminary data.</text>
</comment>
<feature type="compositionally biased region" description="Basic residues" evidence="1">
    <location>
        <begin position="32"/>
        <end position="44"/>
    </location>
</feature>
<gene>
    <name evidence="2" type="ORF">J4Q44_G00051320</name>
</gene>
<organism evidence="2 3">
    <name type="scientific">Coregonus suidteri</name>
    <dbReference type="NCBI Taxonomy" id="861788"/>
    <lineage>
        <taxon>Eukaryota</taxon>
        <taxon>Metazoa</taxon>
        <taxon>Chordata</taxon>
        <taxon>Craniata</taxon>
        <taxon>Vertebrata</taxon>
        <taxon>Euteleostomi</taxon>
        <taxon>Actinopterygii</taxon>
        <taxon>Neopterygii</taxon>
        <taxon>Teleostei</taxon>
        <taxon>Protacanthopterygii</taxon>
        <taxon>Salmoniformes</taxon>
        <taxon>Salmonidae</taxon>
        <taxon>Coregoninae</taxon>
        <taxon>Coregonus</taxon>
    </lineage>
</organism>
<feature type="compositionally biased region" description="Polar residues" evidence="1">
    <location>
        <begin position="49"/>
        <end position="62"/>
    </location>
</feature>
<dbReference type="AlphaFoldDB" id="A0AAN8R2A2"/>
<keyword evidence="3" id="KW-1185">Reference proteome</keyword>
<proteinExistence type="predicted"/>
<dbReference type="Proteomes" id="UP001356427">
    <property type="component" value="Unassembled WGS sequence"/>
</dbReference>
<evidence type="ECO:0000256" key="1">
    <source>
        <dbReference type="SAM" id="MobiDB-lite"/>
    </source>
</evidence>
<accession>A0AAN8R2A2</accession>
<sequence>LPISSPVEPIVVERPISPVVAESLQRFEKNKQLKGLKQQHKKRQKDMETSVQFSSHSQTSLTDVCAGR</sequence>
<protein>
    <submittedName>
        <fullName evidence="2">Uncharacterized protein</fullName>
    </submittedName>
</protein>
<feature type="non-terminal residue" evidence="2">
    <location>
        <position position="1"/>
    </location>
</feature>
<reference evidence="2 3" key="1">
    <citation type="submission" date="2021-04" db="EMBL/GenBank/DDBJ databases">
        <authorList>
            <person name="De Guttry C."/>
            <person name="Zahm M."/>
            <person name="Klopp C."/>
            <person name="Cabau C."/>
            <person name="Louis A."/>
            <person name="Berthelot C."/>
            <person name="Parey E."/>
            <person name="Roest Crollius H."/>
            <person name="Montfort J."/>
            <person name="Robinson-Rechavi M."/>
            <person name="Bucao C."/>
            <person name="Bouchez O."/>
            <person name="Gislard M."/>
            <person name="Lluch J."/>
            <person name="Milhes M."/>
            <person name="Lampietro C."/>
            <person name="Lopez Roques C."/>
            <person name="Donnadieu C."/>
            <person name="Braasch I."/>
            <person name="Desvignes T."/>
            <person name="Postlethwait J."/>
            <person name="Bobe J."/>
            <person name="Wedekind C."/>
            <person name="Guiguen Y."/>
        </authorList>
    </citation>
    <scope>NUCLEOTIDE SEQUENCE [LARGE SCALE GENOMIC DNA]</scope>
    <source>
        <strain evidence="2">Cs_M1</strain>
        <tissue evidence="2">Blood</tissue>
    </source>
</reference>
<dbReference type="EMBL" id="JAGTTL010000003">
    <property type="protein sequence ID" value="KAK6325790.1"/>
    <property type="molecule type" value="Genomic_DNA"/>
</dbReference>
<name>A0AAN8R2A2_9TELE</name>
<evidence type="ECO:0000313" key="3">
    <source>
        <dbReference type="Proteomes" id="UP001356427"/>
    </source>
</evidence>